<evidence type="ECO:0000313" key="2">
    <source>
        <dbReference type="EMBL" id="KAK7047723.1"/>
    </source>
</evidence>
<dbReference type="EMBL" id="JAXCGZ010021594">
    <property type="protein sequence ID" value="KAK7047723.1"/>
    <property type="molecule type" value="Genomic_DNA"/>
</dbReference>
<proteinExistence type="predicted"/>
<evidence type="ECO:0000256" key="1">
    <source>
        <dbReference type="SAM" id="MobiDB-lite"/>
    </source>
</evidence>
<keyword evidence="3" id="KW-1185">Reference proteome</keyword>
<reference evidence="2 3" key="1">
    <citation type="submission" date="2023-11" db="EMBL/GenBank/DDBJ databases">
        <title>Halocaridina rubra genome assembly.</title>
        <authorList>
            <person name="Smith C."/>
        </authorList>
    </citation>
    <scope>NUCLEOTIDE SEQUENCE [LARGE SCALE GENOMIC DNA]</scope>
    <source>
        <strain evidence="2">EP-1</strain>
        <tissue evidence="2">Whole</tissue>
    </source>
</reference>
<organism evidence="2 3">
    <name type="scientific">Halocaridina rubra</name>
    <name type="common">Hawaiian red shrimp</name>
    <dbReference type="NCBI Taxonomy" id="373956"/>
    <lineage>
        <taxon>Eukaryota</taxon>
        <taxon>Metazoa</taxon>
        <taxon>Ecdysozoa</taxon>
        <taxon>Arthropoda</taxon>
        <taxon>Crustacea</taxon>
        <taxon>Multicrustacea</taxon>
        <taxon>Malacostraca</taxon>
        <taxon>Eumalacostraca</taxon>
        <taxon>Eucarida</taxon>
        <taxon>Decapoda</taxon>
        <taxon>Pleocyemata</taxon>
        <taxon>Caridea</taxon>
        <taxon>Atyoidea</taxon>
        <taxon>Atyidae</taxon>
        <taxon>Halocaridina</taxon>
    </lineage>
</organism>
<feature type="compositionally biased region" description="Basic and acidic residues" evidence="1">
    <location>
        <begin position="1"/>
        <end position="16"/>
    </location>
</feature>
<feature type="non-terminal residue" evidence="2">
    <location>
        <position position="56"/>
    </location>
</feature>
<accession>A0AAN8ZX77</accession>
<comment type="caution">
    <text evidence="2">The sequence shown here is derived from an EMBL/GenBank/DDBJ whole genome shotgun (WGS) entry which is preliminary data.</text>
</comment>
<dbReference type="Proteomes" id="UP001381693">
    <property type="component" value="Unassembled WGS sequence"/>
</dbReference>
<name>A0AAN8ZX77_HALRR</name>
<gene>
    <name evidence="2" type="ORF">SK128_004058</name>
</gene>
<protein>
    <submittedName>
        <fullName evidence="2">Uncharacterized protein</fullName>
    </submittedName>
</protein>
<feature type="region of interest" description="Disordered" evidence="1">
    <location>
        <begin position="1"/>
        <end position="56"/>
    </location>
</feature>
<dbReference type="AlphaFoldDB" id="A0AAN8ZX77"/>
<sequence>DQEPHDQERSSTRTDDQELPTLSEEERPFFSGQSQQSRSLRKKPEVPLNVQFQPDS</sequence>
<evidence type="ECO:0000313" key="3">
    <source>
        <dbReference type="Proteomes" id="UP001381693"/>
    </source>
</evidence>
<feature type="non-terminal residue" evidence="2">
    <location>
        <position position="1"/>
    </location>
</feature>